<sequence>MSGWIQGLLLPSVLKWESPRSCESSIPKWLFETISKGASFVRSECSSFRHFPLLISEYICTMSGRKSRDDTPNSLSNRDAIDLPDDASLSDSDPDESLQPLSRKVEEVSSSSDEDNVQHGSDVPQGTSTFKLTGGSLGFSFRSRSIFDQLDSAVKQTSSQLAEDNVIDGAFARPAPPSPPMKRKEPERSKKASSSKTVPDYLLHPERWTRYDLDDVPETSDRKNSQVAHEFIQELHNHRRSQEAAASSFSPAFNQDHSSSAEHKIMFSKPNQASKDEGQNLHKVNRAKTKEVGLVHLDDEQEEEEEGGKMASLPHNLSLDGKEKKRKRVDESSNEDAKETNVIFSSGRKVNRKNFRKTVEEED</sequence>
<keyword evidence="13" id="KW-1185">Reference proteome</keyword>
<dbReference type="PANTHER" id="PTHR13445:SF3">
    <property type="entry name" value="U5 SMALL NUCLEAR RIBONUCLEOPROTEIN TSSC4"/>
    <property type="match status" value="1"/>
</dbReference>
<dbReference type="Proteomes" id="UP000824219">
    <property type="component" value="Linkage Group LG27"/>
</dbReference>
<dbReference type="GO" id="GO:0005681">
    <property type="term" value="C:spliceosomal complex"/>
    <property type="evidence" value="ECO:0007669"/>
    <property type="project" value="UniProtKB-KW"/>
</dbReference>
<comment type="caution">
    <text evidence="12">The sequence shown here is derived from an EMBL/GenBank/DDBJ whole genome shotgun (WGS) entry which is preliminary data.</text>
</comment>
<reference evidence="12 13" key="1">
    <citation type="submission" date="2021-06" db="EMBL/GenBank/DDBJ databases">
        <title>Chromosome-level genome assembly of the red-tail catfish (Hemibagrus wyckioides).</title>
        <authorList>
            <person name="Shao F."/>
        </authorList>
    </citation>
    <scope>NUCLEOTIDE SEQUENCE [LARGE SCALE GENOMIC DNA]</scope>
    <source>
        <strain evidence="12">EC202008001</strain>
        <tissue evidence="12">Blood</tissue>
    </source>
</reference>
<protein>
    <recommendedName>
        <fullName evidence="9">U5 small nuclear ribonucleoprotein TSSC4</fullName>
    </recommendedName>
</protein>
<dbReference type="PANTHER" id="PTHR13445">
    <property type="entry name" value="TUMOR SUPPRESSING SUBTRANSFERABLE CANDIDATE 4 TSSC4"/>
    <property type="match status" value="1"/>
</dbReference>
<evidence type="ECO:0000256" key="1">
    <source>
        <dbReference type="ARBA" id="ARBA00004123"/>
    </source>
</evidence>
<evidence type="ECO:0000256" key="5">
    <source>
        <dbReference type="ARBA" id="ARBA00022664"/>
    </source>
</evidence>
<proteinExistence type="inferred from homology"/>
<evidence type="ECO:0000256" key="9">
    <source>
        <dbReference type="ARBA" id="ARBA00035304"/>
    </source>
</evidence>
<dbReference type="InterPro" id="IPR029338">
    <property type="entry name" value="TSSC4"/>
</dbReference>
<feature type="compositionally biased region" description="Low complexity" evidence="11">
    <location>
        <begin position="86"/>
        <end position="102"/>
    </location>
</feature>
<dbReference type="OrthoDB" id="1906282at2759"/>
<keyword evidence="7" id="KW-0508">mRNA splicing</keyword>
<keyword evidence="8" id="KW-0539">Nucleus</keyword>
<evidence type="ECO:0000256" key="4">
    <source>
        <dbReference type="ARBA" id="ARBA00022490"/>
    </source>
</evidence>
<evidence type="ECO:0000256" key="2">
    <source>
        <dbReference type="ARBA" id="ARBA00004496"/>
    </source>
</evidence>
<evidence type="ECO:0000256" key="8">
    <source>
        <dbReference type="ARBA" id="ARBA00023242"/>
    </source>
</evidence>
<gene>
    <name evidence="12" type="ORF">KOW79_021231</name>
</gene>
<comment type="function">
    <text evidence="10">Protein associated with the U5 snRNP, during its maturation and its post-splicing recycling and which is required for spliceosomal tri-snRNP complex assembly in the nucleus. Has a molecular sequestering activity and transiently hinders SNRNP200 binding sites for constitutive splicing factors that intervene later during the assembly of the spliceosome and splicing. Together with its molecular sequestering activity, may also function as a molecular adapter and placeholder, coordinating the assembly of the U5 snRNP and its association with the U4/U6 di-snRNP.</text>
</comment>
<evidence type="ECO:0000256" key="10">
    <source>
        <dbReference type="ARBA" id="ARBA00045970"/>
    </source>
</evidence>
<evidence type="ECO:0000256" key="3">
    <source>
        <dbReference type="ARBA" id="ARBA00010362"/>
    </source>
</evidence>
<evidence type="ECO:0000256" key="6">
    <source>
        <dbReference type="ARBA" id="ARBA00022728"/>
    </source>
</evidence>
<keyword evidence="4" id="KW-0963">Cytoplasm</keyword>
<keyword evidence="5" id="KW-0507">mRNA processing</keyword>
<feature type="compositionally biased region" description="Basic and acidic residues" evidence="11">
    <location>
        <begin position="288"/>
        <end position="298"/>
    </location>
</feature>
<organism evidence="12 13">
    <name type="scientific">Hemibagrus wyckioides</name>
    <dbReference type="NCBI Taxonomy" id="337641"/>
    <lineage>
        <taxon>Eukaryota</taxon>
        <taxon>Metazoa</taxon>
        <taxon>Chordata</taxon>
        <taxon>Craniata</taxon>
        <taxon>Vertebrata</taxon>
        <taxon>Euteleostomi</taxon>
        <taxon>Actinopterygii</taxon>
        <taxon>Neopterygii</taxon>
        <taxon>Teleostei</taxon>
        <taxon>Ostariophysi</taxon>
        <taxon>Siluriformes</taxon>
        <taxon>Bagridae</taxon>
        <taxon>Hemibagrus</taxon>
    </lineage>
</organism>
<evidence type="ECO:0000313" key="13">
    <source>
        <dbReference type="Proteomes" id="UP000824219"/>
    </source>
</evidence>
<dbReference type="GO" id="GO:0005737">
    <property type="term" value="C:cytoplasm"/>
    <property type="evidence" value="ECO:0007669"/>
    <property type="project" value="UniProtKB-SubCell"/>
</dbReference>
<feature type="region of interest" description="Disordered" evidence="11">
    <location>
        <begin position="64"/>
        <end position="129"/>
    </location>
</feature>
<dbReference type="EMBL" id="JAHKSW010000027">
    <property type="protein sequence ID" value="KAG7315143.1"/>
    <property type="molecule type" value="Genomic_DNA"/>
</dbReference>
<keyword evidence="6" id="KW-0747">Spliceosome</keyword>
<name>A0A9D3N2H5_9TELE</name>
<comment type="subcellular location">
    <subcellularLocation>
        <location evidence="2">Cytoplasm</location>
    </subcellularLocation>
    <subcellularLocation>
        <location evidence="1">Nucleus</location>
    </subcellularLocation>
</comment>
<feature type="compositionally biased region" description="Polar residues" evidence="11">
    <location>
        <begin position="244"/>
        <end position="258"/>
    </location>
</feature>
<feature type="region of interest" description="Disordered" evidence="11">
    <location>
        <begin position="236"/>
        <end position="363"/>
    </location>
</feature>
<dbReference type="GO" id="GO:0006397">
    <property type="term" value="P:mRNA processing"/>
    <property type="evidence" value="ECO:0007669"/>
    <property type="project" value="UniProtKB-KW"/>
</dbReference>
<feature type="region of interest" description="Disordered" evidence="11">
    <location>
        <begin position="165"/>
        <end position="201"/>
    </location>
</feature>
<evidence type="ECO:0000256" key="7">
    <source>
        <dbReference type="ARBA" id="ARBA00023187"/>
    </source>
</evidence>
<comment type="similarity">
    <text evidence="3">Belongs to the TSSC4 family.</text>
</comment>
<accession>A0A9D3N2H5</accession>
<feature type="compositionally biased region" description="Basic and acidic residues" evidence="11">
    <location>
        <begin position="320"/>
        <end position="339"/>
    </location>
</feature>
<evidence type="ECO:0000313" key="12">
    <source>
        <dbReference type="EMBL" id="KAG7315143.1"/>
    </source>
</evidence>
<evidence type="ECO:0000256" key="11">
    <source>
        <dbReference type="SAM" id="MobiDB-lite"/>
    </source>
</evidence>
<dbReference type="Pfam" id="PF15264">
    <property type="entry name" value="TSSC4"/>
    <property type="match status" value="1"/>
</dbReference>
<dbReference type="AlphaFoldDB" id="A0A9D3N2H5"/>
<dbReference type="GO" id="GO:0008380">
    <property type="term" value="P:RNA splicing"/>
    <property type="evidence" value="ECO:0007669"/>
    <property type="project" value="UniProtKB-KW"/>
</dbReference>